<dbReference type="InterPro" id="IPR014710">
    <property type="entry name" value="RmlC-like_jellyroll"/>
</dbReference>
<dbReference type="EMBL" id="NITY01000012">
    <property type="protein sequence ID" value="PHM39180.1"/>
    <property type="molecule type" value="Genomic_DNA"/>
</dbReference>
<name>A0A1I3SK73_9GAMM</name>
<organism evidence="2 3">
    <name type="scientific">Xenorhabdus mauleonii</name>
    <dbReference type="NCBI Taxonomy" id="351675"/>
    <lineage>
        <taxon>Bacteria</taxon>
        <taxon>Pseudomonadati</taxon>
        <taxon>Pseudomonadota</taxon>
        <taxon>Gammaproteobacteria</taxon>
        <taxon>Enterobacterales</taxon>
        <taxon>Morganellaceae</taxon>
        <taxon>Xenorhabdus</taxon>
    </lineage>
</organism>
<evidence type="ECO:0000313" key="2">
    <source>
        <dbReference type="EMBL" id="SFJ57846.1"/>
    </source>
</evidence>
<accession>A0A1I3SK73</accession>
<sequence>MLNVDDHVCDKQFGIDGLKFESNSVVEISGPGGWFTKKLMSSEGPLISDFVTHESNFQYSTYGIHVGQDDRLTFMGENGKLIHGYFVDCRQGSSTLHKLVALEFAPSVHRRLIIPRGVAHTFDNLEHIVTRDEPIWYSDTNNPAWNIDNDLISVIRNIKLDLFPIIQVNKHRLPDDGHLFLSKLSQALLDKPKSYLARYPVKIGATEQFIMLEPKTWGDDANELERLLNVPTIPGVEVRRNRYALTGPSSWTLVPNTSACVADILHLPTAIDENIINKTKYLHARTKKCYTLLNHQGLDIEFEFVDLRNDSETFGVSSRLKITCDPRINITIENGIAYSIRCAKNVLVRCEHEVFVDENEPRSDIPMFNNDLILITDDILEYGLQRPKIRCPDSVVYQMAKLEQQMEITE</sequence>
<dbReference type="SUPFAM" id="SSF51182">
    <property type="entry name" value="RmlC-like cupins"/>
    <property type="match status" value="1"/>
</dbReference>
<evidence type="ECO:0000313" key="3">
    <source>
        <dbReference type="Proteomes" id="UP000198919"/>
    </source>
</evidence>
<dbReference type="EMBL" id="FORG01000011">
    <property type="protein sequence ID" value="SFJ57846.1"/>
    <property type="molecule type" value="Genomic_DNA"/>
</dbReference>
<evidence type="ECO:0000313" key="1">
    <source>
        <dbReference type="EMBL" id="PHM39180.1"/>
    </source>
</evidence>
<reference evidence="1 4" key="3">
    <citation type="journal article" date="2017" name="Nat. Microbiol.">
        <title>Natural product diversity associated with the nematode symbionts Photorhabdus and Xenorhabdus.</title>
        <authorList>
            <person name="Tobias N.J."/>
            <person name="Wolff H."/>
            <person name="Djahanschiri B."/>
            <person name="Grundmann F."/>
            <person name="Kronenwerth M."/>
            <person name="Shi Y.M."/>
            <person name="Simonyi S."/>
            <person name="Grun P."/>
            <person name="Shapiro-Ilan D."/>
            <person name="Pidot S.J."/>
            <person name="Stinear T.P."/>
            <person name="Ebersberger I."/>
            <person name="Bode H.B."/>
        </authorList>
    </citation>
    <scope>NUCLEOTIDE SEQUENCE [LARGE SCALE GENOMIC DNA]</scope>
    <source>
        <strain evidence="1 4">DSM 17908</strain>
    </source>
</reference>
<keyword evidence="4" id="KW-1185">Reference proteome</keyword>
<dbReference type="Proteomes" id="UP000198919">
    <property type="component" value="Unassembled WGS sequence"/>
</dbReference>
<reference evidence="3" key="1">
    <citation type="submission" date="2016-10" db="EMBL/GenBank/DDBJ databases">
        <authorList>
            <person name="Varghese N."/>
            <person name="Submissions S."/>
        </authorList>
    </citation>
    <scope>NUCLEOTIDE SEQUENCE [LARGE SCALE GENOMIC DNA]</scope>
    <source>
        <strain evidence="3">DSM 17908</strain>
    </source>
</reference>
<dbReference type="RefSeq" id="WP_211284504.1">
    <property type="nucleotide sequence ID" value="NZ_CAWNQB010000004.1"/>
</dbReference>
<dbReference type="InterPro" id="IPR011051">
    <property type="entry name" value="RmlC_Cupin_sf"/>
</dbReference>
<gene>
    <name evidence="2" type="ORF">SAMN05421680_111108</name>
    <name evidence="1" type="ORF">Xmau_03087</name>
</gene>
<proteinExistence type="predicted"/>
<dbReference type="STRING" id="351675.SAMN05421680_111108"/>
<protein>
    <submittedName>
        <fullName evidence="2">dTDP-4-dehydrorhamnose 3,5-epimerase</fullName>
    </submittedName>
</protein>
<dbReference type="Proteomes" id="UP000224607">
    <property type="component" value="Unassembled WGS sequence"/>
</dbReference>
<evidence type="ECO:0000313" key="4">
    <source>
        <dbReference type="Proteomes" id="UP000224607"/>
    </source>
</evidence>
<dbReference type="Gene3D" id="2.60.120.10">
    <property type="entry name" value="Jelly Rolls"/>
    <property type="match status" value="1"/>
</dbReference>
<reference evidence="2" key="2">
    <citation type="submission" date="2016-10" db="EMBL/GenBank/DDBJ databases">
        <authorList>
            <person name="de Groot N.N."/>
        </authorList>
    </citation>
    <scope>NUCLEOTIDE SEQUENCE [LARGE SCALE GENOMIC DNA]</scope>
    <source>
        <strain evidence="2">DSM 17908</strain>
    </source>
</reference>
<dbReference type="AlphaFoldDB" id="A0A1I3SK73"/>